<name>A0A545AXS5_9ACTN</name>
<dbReference type="SUPFAM" id="SSF52518">
    <property type="entry name" value="Thiamin diphosphate-binding fold (THDP-binding)"/>
    <property type="match status" value="1"/>
</dbReference>
<keyword evidence="2" id="KW-0560">Oxidoreductase</keyword>
<accession>A0A545AXS5</accession>
<dbReference type="GO" id="GO:0000287">
    <property type="term" value="F:magnesium ion binding"/>
    <property type="evidence" value="ECO:0007669"/>
    <property type="project" value="UniProtKB-ARBA"/>
</dbReference>
<dbReference type="FunFam" id="3.40.50.970:FF:000001">
    <property type="entry name" value="Pyruvate dehydrogenase E1 beta subunit"/>
    <property type="match status" value="1"/>
</dbReference>
<dbReference type="PANTHER" id="PTHR43257:SF2">
    <property type="entry name" value="PYRUVATE DEHYDROGENASE E1 COMPONENT SUBUNIT BETA"/>
    <property type="match status" value="1"/>
</dbReference>
<evidence type="ECO:0000313" key="5">
    <source>
        <dbReference type="EMBL" id="TQS46137.1"/>
    </source>
</evidence>
<dbReference type="PANTHER" id="PTHR43257">
    <property type="entry name" value="PYRUVATE DEHYDROGENASE E1 COMPONENT BETA SUBUNIT"/>
    <property type="match status" value="1"/>
</dbReference>
<dbReference type="InterPro" id="IPR009014">
    <property type="entry name" value="Transketo_C/PFOR_II"/>
</dbReference>
<proteinExistence type="predicted"/>
<dbReference type="EMBL" id="VIRS01000003">
    <property type="protein sequence ID" value="TQS46137.1"/>
    <property type="molecule type" value="Genomic_DNA"/>
</dbReference>
<dbReference type="InterPro" id="IPR029061">
    <property type="entry name" value="THDP-binding"/>
</dbReference>
<dbReference type="InterPro" id="IPR033248">
    <property type="entry name" value="Transketolase_C"/>
</dbReference>
<dbReference type="InterPro" id="IPR005475">
    <property type="entry name" value="Transketolase-like_Pyr-bd"/>
</dbReference>
<sequence length="324" mass="34308">MTREISMGQAIHEALFEEMERDDTVFFFGEDVGEAGGVFGETQGMQQKFGAKRVFDTPIAESMIVGAAVGAAITGLRPIVELQFADFVSVAMDEIYNKAAKWRYMHGGLFTVPLVIFAAEGAAGGAGPEHSQCPEALFYSAFGLQVVTPSTPADAKGLLKSAIRSDNPVLFLEHKALANTSGEVPSGEHLVPLGVADVKRSGSDVTIVAWSNMVLRALEAASELAADGISVEVVDPRGINPLDMDTILASVRKTGRVVLAHEAAVTGGPASEVLARITEQAWDWLQSPVKRVGAPDIPMPQSIALEQRVVPGTSDIVAAVKEII</sequence>
<dbReference type="OrthoDB" id="9766715at2"/>
<dbReference type="Gene3D" id="3.40.50.920">
    <property type="match status" value="1"/>
</dbReference>
<evidence type="ECO:0000259" key="4">
    <source>
        <dbReference type="SMART" id="SM00861"/>
    </source>
</evidence>
<evidence type="ECO:0000256" key="3">
    <source>
        <dbReference type="ARBA" id="ARBA00023052"/>
    </source>
</evidence>
<gene>
    <name evidence="5" type="ORF">FL583_06560</name>
</gene>
<feature type="domain" description="Transketolase-like pyrimidine-binding" evidence="4">
    <location>
        <begin position="5"/>
        <end position="180"/>
    </location>
</feature>
<dbReference type="FunFam" id="3.40.50.920:FF:000001">
    <property type="entry name" value="Pyruvate dehydrogenase E1 beta subunit"/>
    <property type="match status" value="1"/>
</dbReference>
<comment type="cofactor">
    <cofactor evidence="1">
        <name>thiamine diphosphate</name>
        <dbReference type="ChEBI" id="CHEBI:58937"/>
    </cofactor>
</comment>
<dbReference type="SUPFAM" id="SSF52922">
    <property type="entry name" value="TK C-terminal domain-like"/>
    <property type="match status" value="1"/>
</dbReference>
<dbReference type="SMART" id="SM00861">
    <property type="entry name" value="Transket_pyr"/>
    <property type="match status" value="1"/>
</dbReference>
<protein>
    <submittedName>
        <fullName evidence="5">Alpha-ketoacid dehydrogenase subunit beta</fullName>
    </submittedName>
</protein>
<evidence type="ECO:0000313" key="6">
    <source>
        <dbReference type="Proteomes" id="UP000317982"/>
    </source>
</evidence>
<dbReference type="NCBIfam" id="NF006667">
    <property type="entry name" value="PRK09212.1"/>
    <property type="match status" value="1"/>
</dbReference>
<evidence type="ECO:0000256" key="2">
    <source>
        <dbReference type="ARBA" id="ARBA00023002"/>
    </source>
</evidence>
<evidence type="ECO:0000256" key="1">
    <source>
        <dbReference type="ARBA" id="ARBA00001964"/>
    </source>
</evidence>
<dbReference type="InParanoid" id="A0A545AXS5"/>
<dbReference type="Proteomes" id="UP000317982">
    <property type="component" value="Unassembled WGS sequence"/>
</dbReference>
<keyword evidence="3" id="KW-0786">Thiamine pyrophosphate</keyword>
<dbReference type="Pfam" id="PF02779">
    <property type="entry name" value="Transket_pyr"/>
    <property type="match status" value="1"/>
</dbReference>
<organism evidence="5 6">
    <name type="scientific">Cryptosporangium phraense</name>
    <dbReference type="NCBI Taxonomy" id="2593070"/>
    <lineage>
        <taxon>Bacteria</taxon>
        <taxon>Bacillati</taxon>
        <taxon>Actinomycetota</taxon>
        <taxon>Actinomycetes</taxon>
        <taxon>Cryptosporangiales</taxon>
        <taxon>Cryptosporangiaceae</taxon>
        <taxon>Cryptosporangium</taxon>
    </lineage>
</organism>
<dbReference type="Pfam" id="PF02780">
    <property type="entry name" value="Transketolase_C"/>
    <property type="match status" value="1"/>
</dbReference>
<dbReference type="Gene3D" id="3.40.50.970">
    <property type="match status" value="1"/>
</dbReference>
<dbReference type="GO" id="GO:0016491">
    <property type="term" value="F:oxidoreductase activity"/>
    <property type="evidence" value="ECO:0007669"/>
    <property type="project" value="UniProtKB-KW"/>
</dbReference>
<keyword evidence="6" id="KW-1185">Reference proteome</keyword>
<dbReference type="CDD" id="cd07036">
    <property type="entry name" value="TPP_PYR_E1-PDHc-beta_like"/>
    <property type="match status" value="1"/>
</dbReference>
<dbReference type="AlphaFoldDB" id="A0A545AXS5"/>
<comment type="caution">
    <text evidence="5">The sequence shown here is derived from an EMBL/GenBank/DDBJ whole genome shotgun (WGS) entry which is preliminary data.</text>
</comment>
<dbReference type="RefSeq" id="WP_142703544.1">
    <property type="nucleotide sequence ID" value="NZ_VIRS01000003.1"/>
</dbReference>
<reference evidence="5 6" key="1">
    <citation type="submission" date="2019-07" db="EMBL/GenBank/DDBJ databases">
        <title>Cryptosporangium phraense sp. nov., isolated from plant litter.</title>
        <authorList>
            <person name="Suriyachadkun C."/>
        </authorList>
    </citation>
    <scope>NUCLEOTIDE SEQUENCE [LARGE SCALE GENOMIC DNA]</scope>
    <source>
        <strain evidence="5 6">A-T 5661</strain>
    </source>
</reference>